<dbReference type="InterPro" id="IPR003593">
    <property type="entry name" value="AAA+_ATPase"/>
</dbReference>
<feature type="coiled-coil region" evidence="8">
    <location>
        <begin position="409"/>
        <end position="440"/>
    </location>
</feature>
<comment type="caution">
    <text evidence="11">The sequence shown here is derived from an EMBL/GenBank/DDBJ whole genome shotgun (WGS) entry which is preliminary data.</text>
</comment>
<dbReference type="Gene3D" id="1.10.8.60">
    <property type="match status" value="1"/>
</dbReference>
<dbReference type="PROSITE" id="PS00675">
    <property type="entry name" value="SIGMA54_INTERACT_1"/>
    <property type="match status" value="1"/>
</dbReference>
<accession>A0A6M0GZB2</accession>
<evidence type="ECO:0000256" key="7">
    <source>
        <dbReference type="PROSITE-ProRule" id="PRU00169"/>
    </source>
</evidence>
<evidence type="ECO:0000313" key="11">
    <source>
        <dbReference type="EMBL" id="NEU03850.1"/>
    </source>
</evidence>
<dbReference type="Gene3D" id="3.40.50.2300">
    <property type="match status" value="1"/>
</dbReference>
<dbReference type="SUPFAM" id="SSF46689">
    <property type="entry name" value="Homeodomain-like"/>
    <property type="match status" value="1"/>
</dbReference>
<proteinExistence type="predicted"/>
<keyword evidence="4" id="KW-0805">Transcription regulation</keyword>
<dbReference type="PANTHER" id="PTHR32071">
    <property type="entry name" value="TRANSCRIPTIONAL REGULATORY PROTEIN"/>
    <property type="match status" value="1"/>
</dbReference>
<dbReference type="Pfam" id="PF25601">
    <property type="entry name" value="AAA_lid_14"/>
    <property type="match status" value="1"/>
</dbReference>
<dbReference type="CDD" id="cd00009">
    <property type="entry name" value="AAA"/>
    <property type="match status" value="1"/>
</dbReference>
<keyword evidence="8" id="KW-0175">Coiled coil</keyword>
<dbReference type="Proteomes" id="UP000481872">
    <property type="component" value="Unassembled WGS sequence"/>
</dbReference>
<keyword evidence="7" id="KW-0597">Phosphoprotein</keyword>
<dbReference type="Pfam" id="PF02954">
    <property type="entry name" value="HTH_8"/>
    <property type="match status" value="1"/>
</dbReference>
<sequence>MDILLVDDEKEYTTILKKIIEKKGYNVETASSGKEAIEKIKKFRFNLVLSDLIMDGIDGIELLTRIKEISSNIEVILVTGYGSIQNAVEAMQKGAFSYFIKGDSPEVLIDEIKKVEEMVELRCAFDKSSEFVLKTNNKEFSQAIDIAKKAAESNINILILGESGVGKDVFANYIHQYSDRKEENFVAVNCCAFSDTLLESELFGHERGAFTGAIEKRVGRFELANNGTLFLDEIGDTSLDVQVKLLRVLENKTIQRIGSNKEIEVDFRLICATNKNLYDEIKKGTFREDFFYRISSIIIEIPPLRNRVEDKEMLINFFLNQCEIEFNKKIEYIDEDAKKFLMTYEYPGNLREMKNIIRRLVVLAENGMITSKYLPNQNISNIYEDDIEEIRPLREIRREFESEYIDKVLVQCNENISEAARRLEISRRQLSNKINDFKIR</sequence>
<dbReference type="InterPro" id="IPR009057">
    <property type="entry name" value="Homeodomain-like_sf"/>
</dbReference>
<dbReference type="PANTHER" id="PTHR32071:SF119">
    <property type="entry name" value="SIGMA L-DEPENDENT TRANSCRIPTIONAL REGULATOR YPLP-RELATED"/>
    <property type="match status" value="1"/>
</dbReference>
<evidence type="ECO:0000256" key="1">
    <source>
        <dbReference type="ARBA" id="ARBA00018672"/>
    </source>
</evidence>
<dbReference type="GO" id="GO:0005524">
    <property type="term" value="F:ATP binding"/>
    <property type="evidence" value="ECO:0007669"/>
    <property type="project" value="UniProtKB-KW"/>
</dbReference>
<dbReference type="FunFam" id="3.40.50.300:FF:000006">
    <property type="entry name" value="DNA-binding transcriptional regulator NtrC"/>
    <property type="match status" value="1"/>
</dbReference>
<keyword evidence="5" id="KW-0804">Transcription</keyword>
<feature type="domain" description="Sigma-54 factor interaction" evidence="9">
    <location>
        <begin position="133"/>
        <end position="362"/>
    </location>
</feature>
<feature type="domain" description="Response regulatory" evidence="10">
    <location>
        <begin position="2"/>
        <end position="116"/>
    </location>
</feature>
<dbReference type="InterPro" id="IPR058031">
    <property type="entry name" value="AAA_lid_NorR"/>
</dbReference>
<dbReference type="GO" id="GO:0006355">
    <property type="term" value="P:regulation of DNA-templated transcription"/>
    <property type="evidence" value="ECO:0007669"/>
    <property type="project" value="InterPro"/>
</dbReference>
<name>A0A6M0GZB2_9CLOT</name>
<dbReference type="AlphaFoldDB" id="A0A6M0GZB2"/>
<keyword evidence="12" id="KW-1185">Reference proteome</keyword>
<evidence type="ECO:0000256" key="2">
    <source>
        <dbReference type="ARBA" id="ARBA00022741"/>
    </source>
</evidence>
<dbReference type="InterPro" id="IPR025662">
    <property type="entry name" value="Sigma_54_int_dom_ATP-bd_1"/>
</dbReference>
<dbReference type="InterPro" id="IPR002197">
    <property type="entry name" value="HTH_Fis"/>
</dbReference>
<reference evidence="11 12" key="1">
    <citation type="submission" date="2020-02" db="EMBL/GenBank/DDBJ databases">
        <title>Genome assembly of a novel Clostridium senegalense strain.</title>
        <authorList>
            <person name="Gupta T.B."/>
            <person name="Jauregui R."/>
            <person name="Maclean P."/>
            <person name="Nawarathana A."/>
            <person name="Brightwell G."/>
        </authorList>
    </citation>
    <scope>NUCLEOTIDE SEQUENCE [LARGE SCALE GENOMIC DNA]</scope>
    <source>
        <strain evidence="11 12">AGRFS4</strain>
    </source>
</reference>
<dbReference type="PROSITE" id="PS50110">
    <property type="entry name" value="RESPONSE_REGULATORY"/>
    <property type="match status" value="1"/>
</dbReference>
<dbReference type="GO" id="GO:0043565">
    <property type="term" value="F:sequence-specific DNA binding"/>
    <property type="evidence" value="ECO:0007669"/>
    <property type="project" value="InterPro"/>
</dbReference>
<dbReference type="EMBL" id="JAAGPU010000003">
    <property type="protein sequence ID" value="NEU03850.1"/>
    <property type="molecule type" value="Genomic_DNA"/>
</dbReference>
<evidence type="ECO:0000256" key="8">
    <source>
        <dbReference type="SAM" id="Coils"/>
    </source>
</evidence>
<evidence type="ECO:0000259" key="9">
    <source>
        <dbReference type="PROSITE" id="PS50045"/>
    </source>
</evidence>
<dbReference type="SMART" id="SM00382">
    <property type="entry name" value="AAA"/>
    <property type="match status" value="1"/>
</dbReference>
<dbReference type="InterPro" id="IPR001789">
    <property type="entry name" value="Sig_transdc_resp-reg_receiver"/>
</dbReference>
<dbReference type="PROSITE" id="PS00676">
    <property type="entry name" value="SIGMA54_INTERACT_2"/>
    <property type="match status" value="1"/>
</dbReference>
<keyword evidence="3" id="KW-0067">ATP-binding</keyword>
<keyword evidence="2" id="KW-0547">Nucleotide-binding</keyword>
<dbReference type="InterPro" id="IPR025943">
    <property type="entry name" value="Sigma_54_int_dom_ATP-bd_2"/>
</dbReference>
<evidence type="ECO:0000256" key="5">
    <source>
        <dbReference type="ARBA" id="ARBA00023163"/>
    </source>
</evidence>
<feature type="modified residue" description="4-aspartylphosphate" evidence="7">
    <location>
        <position position="51"/>
    </location>
</feature>
<dbReference type="SUPFAM" id="SSF52172">
    <property type="entry name" value="CheY-like"/>
    <property type="match status" value="1"/>
</dbReference>
<protein>
    <recommendedName>
        <fullName evidence="1">Stage 0 sporulation protein A homolog</fullName>
    </recommendedName>
</protein>
<dbReference type="InterPro" id="IPR002078">
    <property type="entry name" value="Sigma_54_int"/>
</dbReference>
<dbReference type="SMART" id="SM00448">
    <property type="entry name" value="REC"/>
    <property type="match status" value="1"/>
</dbReference>
<dbReference type="InterPro" id="IPR011006">
    <property type="entry name" value="CheY-like_superfamily"/>
</dbReference>
<dbReference type="CDD" id="cd00156">
    <property type="entry name" value="REC"/>
    <property type="match status" value="1"/>
</dbReference>
<evidence type="ECO:0000256" key="4">
    <source>
        <dbReference type="ARBA" id="ARBA00023015"/>
    </source>
</evidence>
<dbReference type="SUPFAM" id="SSF52540">
    <property type="entry name" value="P-loop containing nucleoside triphosphate hydrolases"/>
    <property type="match status" value="1"/>
</dbReference>
<dbReference type="InterPro" id="IPR027417">
    <property type="entry name" value="P-loop_NTPase"/>
</dbReference>
<dbReference type="Pfam" id="PF00072">
    <property type="entry name" value="Response_reg"/>
    <property type="match status" value="1"/>
</dbReference>
<dbReference type="GO" id="GO:0000160">
    <property type="term" value="P:phosphorelay signal transduction system"/>
    <property type="evidence" value="ECO:0007669"/>
    <property type="project" value="InterPro"/>
</dbReference>
<evidence type="ECO:0000313" key="12">
    <source>
        <dbReference type="Proteomes" id="UP000481872"/>
    </source>
</evidence>
<dbReference type="PROSITE" id="PS50045">
    <property type="entry name" value="SIGMA54_INTERACT_4"/>
    <property type="match status" value="1"/>
</dbReference>
<evidence type="ECO:0000256" key="3">
    <source>
        <dbReference type="ARBA" id="ARBA00022840"/>
    </source>
</evidence>
<dbReference type="Pfam" id="PF00158">
    <property type="entry name" value="Sigma54_activat"/>
    <property type="match status" value="1"/>
</dbReference>
<gene>
    <name evidence="11" type="ORF">G3M99_03060</name>
</gene>
<dbReference type="Gene3D" id="3.40.50.300">
    <property type="entry name" value="P-loop containing nucleotide triphosphate hydrolases"/>
    <property type="match status" value="1"/>
</dbReference>
<evidence type="ECO:0000259" key="10">
    <source>
        <dbReference type="PROSITE" id="PS50110"/>
    </source>
</evidence>
<organism evidence="11 12">
    <name type="scientific">Clostridium senegalense</name>
    <dbReference type="NCBI Taxonomy" id="1465809"/>
    <lineage>
        <taxon>Bacteria</taxon>
        <taxon>Bacillati</taxon>
        <taxon>Bacillota</taxon>
        <taxon>Clostridia</taxon>
        <taxon>Eubacteriales</taxon>
        <taxon>Clostridiaceae</taxon>
        <taxon>Clostridium</taxon>
    </lineage>
</organism>
<comment type="function">
    <text evidence="6">May play the central regulatory role in sporulation. It may be an element of the effector pathway responsible for the activation of sporulation genes in response to nutritional stress. Spo0A may act in concert with spo0H (a sigma factor) to control the expression of some genes that are critical to the sporulation process.</text>
</comment>
<dbReference type="Gene3D" id="1.10.10.60">
    <property type="entry name" value="Homeodomain-like"/>
    <property type="match status" value="1"/>
</dbReference>
<evidence type="ECO:0000256" key="6">
    <source>
        <dbReference type="ARBA" id="ARBA00024867"/>
    </source>
</evidence>